<accession>A0A7E4UWH4</accession>
<sequence>MHLYQVFLNTFFLVIHVAEAVEVGKEVEGGVQLLSVGPVQLILPDILSFTIKNTDTCIGYFEICYVSDPTASRHQL</sequence>
<reference evidence="3" key="2">
    <citation type="submission" date="2020-10" db="UniProtKB">
        <authorList>
            <consortium name="WormBaseParasite"/>
        </authorList>
    </citation>
    <scope>IDENTIFICATION</scope>
</reference>
<feature type="chain" id="PRO_5028959403" evidence="1">
    <location>
        <begin position="21"/>
        <end position="76"/>
    </location>
</feature>
<name>A0A7E4UWH4_PANRE</name>
<evidence type="ECO:0000256" key="1">
    <source>
        <dbReference type="SAM" id="SignalP"/>
    </source>
</evidence>
<proteinExistence type="predicted"/>
<evidence type="ECO:0000313" key="3">
    <source>
        <dbReference type="WBParaSite" id="Pan_g13663.t1"/>
    </source>
</evidence>
<keyword evidence="1" id="KW-0732">Signal</keyword>
<evidence type="ECO:0000313" key="2">
    <source>
        <dbReference type="Proteomes" id="UP000492821"/>
    </source>
</evidence>
<reference evidence="2" key="1">
    <citation type="journal article" date="2013" name="Genetics">
        <title>The draft genome and transcriptome of Panagrellus redivivus are shaped by the harsh demands of a free-living lifestyle.</title>
        <authorList>
            <person name="Srinivasan J."/>
            <person name="Dillman A.R."/>
            <person name="Macchietto M.G."/>
            <person name="Heikkinen L."/>
            <person name="Lakso M."/>
            <person name="Fracchia K.M."/>
            <person name="Antoshechkin I."/>
            <person name="Mortazavi A."/>
            <person name="Wong G."/>
            <person name="Sternberg P.W."/>
        </authorList>
    </citation>
    <scope>NUCLEOTIDE SEQUENCE [LARGE SCALE GENOMIC DNA]</scope>
    <source>
        <strain evidence="2">MT8872</strain>
    </source>
</reference>
<organism evidence="2 3">
    <name type="scientific">Panagrellus redivivus</name>
    <name type="common">Microworm</name>
    <dbReference type="NCBI Taxonomy" id="6233"/>
    <lineage>
        <taxon>Eukaryota</taxon>
        <taxon>Metazoa</taxon>
        <taxon>Ecdysozoa</taxon>
        <taxon>Nematoda</taxon>
        <taxon>Chromadorea</taxon>
        <taxon>Rhabditida</taxon>
        <taxon>Tylenchina</taxon>
        <taxon>Panagrolaimomorpha</taxon>
        <taxon>Panagrolaimoidea</taxon>
        <taxon>Panagrolaimidae</taxon>
        <taxon>Panagrellus</taxon>
    </lineage>
</organism>
<dbReference type="Proteomes" id="UP000492821">
    <property type="component" value="Unassembled WGS sequence"/>
</dbReference>
<feature type="signal peptide" evidence="1">
    <location>
        <begin position="1"/>
        <end position="20"/>
    </location>
</feature>
<dbReference type="WBParaSite" id="Pan_g13663.t1">
    <property type="protein sequence ID" value="Pan_g13663.t1"/>
    <property type="gene ID" value="Pan_g13663"/>
</dbReference>
<keyword evidence="2" id="KW-1185">Reference proteome</keyword>
<dbReference type="AlphaFoldDB" id="A0A7E4UWH4"/>
<protein>
    <submittedName>
        <fullName evidence="3">Secreted protein</fullName>
    </submittedName>
</protein>